<name>A0ABQ4WVQ5_9ASTR</name>
<accession>A0ABQ4WVQ5</accession>
<sequence length="1246" mass="141437">MALMAFSDSKVYTDKTCSKTCLKNYETLKKQCDDLIVKLNQTEFTTATYKRVPPPHPLIYNRPNKLDLSYSGLDEFKEPEFKGYGPEKSEQESNVVCDKKNQIIIKKILKSLWPRAVNIARSFTRHVNTVRVKGVNAVKDLNSKPQQDDKGFVNSGCSRHMTGNIAYLLDFKEFDGGYVAFGVGAYGGRITGKGTLKTENLDFEDLPDENQILLKIPRKDNMYCFDMKNSVPKESLTCLVAKATLDESMLWHRRLGHINFKNINKLVKDNLIRGLPTKSFENDQTCVGCLKGKQHRASCKSKVLNPITKPLFMLHIDLFGLTFVSSLMHKKYCLVVIDDYSRFTWVFFLTTKDETSEILNNFIKEIENLVDKKVKIIKSNNGTEFKNKVMDAFCKEKGIKREYSIARTPQQNGVAERRNRTLIEAAKTMLVDSKLPTIFWAEAVSIACYVQNRVLVAKPHNKTPYELFRGFKPALSFMRPFGCHVTIINTLYSLGKFYGKSDEGFFVGYSLDSKSFRVYNTRTRKVEENLHIGFLENKHMIEGNGPKWLFDIDSLTQSMNYVPVTAGTISNDSVGASEEISQDCIMMPIWKDTSYFDSPTKDVENGEPKTANDAQKQVKDSLNNENAKQDKFEDDSSTKDVNAAGQHVNTASPDVNTGSLKLNAVSPSVNTASSNKQDSPKDMFTMGASHTLEATHIEFFSDADELEVDLGNITNSYTVPTTPNTRIHKDHPIDNVIGDVKSSVQTRRMTKPTSEQGFLNDIKPTSIAKALSDSSWVEAMPEELLQFKLQQVWILVDLPNGKRAIGTKWVFRNKKDERGIVIRNKARIEAIRLFLAYASFMGFLVYQMDVKSALLYKTIKEEVYVTQPPGFKDPDHLDKVYKVVKELYGLHQAPRAWYGTLANYLLGSGFKRGKIDQTLFIKKQKGDILLVQVYVDDIIFGSTNKELCTGFEKLMKDKFQMSSMGELTFFLGLQVQQKEDGIFISQDKYVAKILKKFNYTDVKSASTLVDLEKPLVKDRDADDVDVHLYRSMIRSLMYLTASRPDIMFAVCACARFQVTPKTSHLLAVKRIFRYLKGKPTLGLWYSRDSPFELVAYTDSDYAGATQDRKSTTGGCQFLGNRLISWQCKKQTVVATSTTEAEYVAAASCCGQVLWIQNQLLDYGYNFMNTVINIDNNSTICIIENPVQHSKIKHIEIRHHFIRDFNTKKLIQMVKIHTDYNVVDFLTKGFDAGRFQYLVSSIGMLNP</sequence>
<dbReference type="InterPro" id="IPR043502">
    <property type="entry name" value="DNA/RNA_pol_sf"/>
</dbReference>
<protein>
    <submittedName>
        <fullName evidence="5">Ribonuclease H-like domain-containing protein</fullName>
    </submittedName>
</protein>
<dbReference type="Proteomes" id="UP001151760">
    <property type="component" value="Unassembled WGS sequence"/>
</dbReference>
<reference evidence="5" key="1">
    <citation type="journal article" date="2022" name="Int. J. Mol. Sci.">
        <title>Draft Genome of Tanacetum Coccineum: Genomic Comparison of Closely Related Tanacetum-Family Plants.</title>
        <authorList>
            <person name="Yamashiro T."/>
            <person name="Shiraishi A."/>
            <person name="Nakayama K."/>
            <person name="Satake H."/>
        </authorList>
    </citation>
    <scope>NUCLEOTIDE SEQUENCE</scope>
</reference>
<dbReference type="InterPro" id="IPR012337">
    <property type="entry name" value="RNaseH-like_sf"/>
</dbReference>
<evidence type="ECO:0000256" key="2">
    <source>
        <dbReference type="ARBA" id="ARBA00022801"/>
    </source>
</evidence>
<evidence type="ECO:0000256" key="3">
    <source>
        <dbReference type="SAM" id="MobiDB-lite"/>
    </source>
</evidence>
<dbReference type="CDD" id="cd09272">
    <property type="entry name" value="RNase_HI_RT_Ty1"/>
    <property type="match status" value="1"/>
</dbReference>
<feature type="compositionally biased region" description="Polar residues" evidence="3">
    <location>
        <begin position="612"/>
        <end position="626"/>
    </location>
</feature>
<dbReference type="InterPro" id="IPR039537">
    <property type="entry name" value="Retrotran_Ty1/copia-like"/>
</dbReference>
<comment type="caution">
    <text evidence="5">The sequence shown here is derived from an EMBL/GenBank/DDBJ whole genome shotgun (WGS) entry which is preliminary data.</text>
</comment>
<keyword evidence="1" id="KW-0479">Metal-binding</keyword>
<dbReference type="SUPFAM" id="SSF56672">
    <property type="entry name" value="DNA/RNA polymerases"/>
    <property type="match status" value="1"/>
</dbReference>
<dbReference type="InterPro" id="IPR025724">
    <property type="entry name" value="GAG-pre-integrase_dom"/>
</dbReference>
<dbReference type="Gene3D" id="3.30.420.10">
    <property type="entry name" value="Ribonuclease H-like superfamily/Ribonuclease H"/>
    <property type="match status" value="1"/>
</dbReference>
<keyword evidence="6" id="KW-1185">Reference proteome</keyword>
<evidence type="ECO:0000313" key="6">
    <source>
        <dbReference type="Proteomes" id="UP001151760"/>
    </source>
</evidence>
<gene>
    <name evidence="5" type="ORF">Tco_0651765</name>
</gene>
<evidence type="ECO:0000313" key="5">
    <source>
        <dbReference type="EMBL" id="GJS56981.1"/>
    </source>
</evidence>
<dbReference type="Pfam" id="PF13976">
    <property type="entry name" value="gag_pre-integrs"/>
    <property type="match status" value="1"/>
</dbReference>
<reference evidence="5" key="2">
    <citation type="submission" date="2022-01" db="EMBL/GenBank/DDBJ databases">
        <authorList>
            <person name="Yamashiro T."/>
            <person name="Shiraishi A."/>
            <person name="Satake H."/>
            <person name="Nakayama K."/>
        </authorList>
    </citation>
    <scope>NUCLEOTIDE SEQUENCE</scope>
</reference>
<dbReference type="InterPro" id="IPR057670">
    <property type="entry name" value="SH3_retrovirus"/>
</dbReference>
<dbReference type="InterPro" id="IPR013103">
    <property type="entry name" value="RVT_2"/>
</dbReference>
<evidence type="ECO:0000256" key="1">
    <source>
        <dbReference type="ARBA" id="ARBA00022723"/>
    </source>
</evidence>
<proteinExistence type="predicted"/>
<evidence type="ECO:0000259" key="4">
    <source>
        <dbReference type="PROSITE" id="PS50994"/>
    </source>
</evidence>
<dbReference type="InterPro" id="IPR036397">
    <property type="entry name" value="RNaseH_sf"/>
</dbReference>
<dbReference type="Pfam" id="PF07727">
    <property type="entry name" value="RVT_2"/>
    <property type="match status" value="1"/>
</dbReference>
<dbReference type="SUPFAM" id="SSF53098">
    <property type="entry name" value="Ribonuclease H-like"/>
    <property type="match status" value="1"/>
</dbReference>
<feature type="domain" description="Integrase catalytic" evidence="4">
    <location>
        <begin position="306"/>
        <end position="472"/>
    </location>
</feature>
<feature type="compositionally biased region" description="Basic and acidic residues" evidence="3">
    <location>
        <begin position="627"/>
        <end position="638"/>
    </location>
</feature>
<dbReference type="Pfam" id="PF25597">
    <property type="entry name" value="SH3_retrovirus"/>
    <property type="match status" value="1"/>
</dbReference>
<feature type="region of interest" description="Disordered" evidence="3">
    <location>
        <begin position="597"/>
        <end position="641"/>
    </location>
</feature>
<dbReference type="EMBL" id="BQNB010008974">
    <property type="protein sequence ID" value="GJS56981.1"/>
    <property type="molecule type" value="Genomic_DNA"/>
</dbReference>
<keyword evidence="2" id="KW-0378">Hydrolase</keyword>
<dbReference type="PANTHER" id="PTHR42648">
    <property type="entry name" value="TRANSPOSASE, PUTATIVE-RELATED"/>
    <property type="match status" value="1"/>
</dbReference>
<organism evidence="5 6">
    <name type="scientific">Tanacetum coccineum</name>
    <dbReference type="NCBI Taxonomy" id="301880"/>
    <lineage>
        <taxon>Eukaryota</taxon>
        <taxon>Viridiplantae</taxon>
        <taxon>Streptophyta</taxon>
        <taxon>Embryophyta</taxon>
        <taxon>Tracheophyta</taxon>
        <taxon>Spermatophyta</taxon>
        <taxon>Magnoliopsida</taxon>
        <taxon>eudicotyledons</taxon>
        <taxon>Gunneridae</taxon>
        <taxon>Pentapetalae</taxon>
        <taxon>asterids</taxon>
        <taxon>campanulids</taxon>
        <taxon>Asterales</taxon>
        <taxon>Asteraceae</taxon>
        <taxon>Asteroideae</taxon>
        <taxon>Anthemideae</taxon>
        <taxon>Anthemidinae</taxon>
        <taxon>Tanacetum</taxon>
    </lineage>
</organism>
<dbReference type="InterPro" id="IPR001584">
    <property type="entry name" value="Integrase_cat-core"/>
</dbReference>
<dbReference type="PANTHER" id="PTHR42648:SF32">
    <property type="entry name" value="RIBONUCLEASE H-LIKE DOMAIN, GAG-PRE-INTEGRASE DOMAIN PROTEIN-RELATED"/>
    <property type="match status" value="1"/>
</dbReference>
<dbReference type="PROSITE" id="PS50994">
    <property type="entry name" value="INTEGRASE"/>
    <property type="match status" value="1"/>
</dbReference>
<dbReference type="Pfam" id="PF00665">
    <property type="entry name" value="rve"/>
    <property type="match status" value="1"/>
</dbReference>